<accession>A0A4S2BCX7</accession>
<gene>
    <name evidence="1" type="ORF">E5351_08195</name>
</gene>
<protein>
    <submittedName>
        <fullName evidence="1">Cof-type HAD-IIB family hydrolase</fullName>
    </submittedName>
</protein>
<dbReference type="PANTHER" id="PTHR10000:SF8">
    <property type="entry name" value="HAD SUPERFAMILY HYDROLASE-LIKE, TYPE 3"/>
    <property type="match status" value="1"/>
</dbReference>
<dbReference type="SFLD" id="SFLDS00003">
    <property type="entry name" value="Haloacid_Dehalogenase"/>
    <property type="match status" value="1"/>
</dbReference>
<dbReference type="InterPro" id="IPR000150">
    <property type="entry name" value="Cof"/>
</dbReference>
<dbReference type="InterPro" id="IPR006379">
    <property type="entry name" value="HAD-SF_hydro_IIB"/>
</dbReference>
<dbReference type="PANTHER" id="PTHR10000">
    <property type="entry name" value="PHOSPHOSERINE PHOSPHATASE"/>
    <property type="match status" value="1"/>
</dbReference>
<dbReference type="SFLD" id="SFLDG01140">
    <property type="entry name" value="C2.B:_Phosphomannomutase_and_P"/>
    <property type="match status" value="1"/>
</dbReference>
<dbReference type="SFLD" id="SFLDG01144">
    <property type="entry name" value="C2.B.4:_PGP_Like"/>
    <property type="match status" value="1"/>
</dbReference>
<dbReference type="Pfam" id="PF08282">
    <property type="entry name" value="Hydrolase_3"/>
    <property type="match status" value="1"/>
</dbReference>
<organism evidence="1 2">
    <name type="scientific">Lactobacillus intestinalis</name>
    <dbReference type="NCBI Taxonomy" id="151781"/>
    <lineage>
        <taxon>Bacteria</taxon>
        <taxon>Bacillati</taxon>
        <taxon>Bacillota</taxon>
        <taxon>Bacilli</taxon>
        <taxon>Lactobacillales</taxon>
        <taxon>Lactobacillaceae</taxon>
        <taxon>Lactobacillus</taxon>
    </lineage>
</organism>
<dbReference type="AlphaFoldDB" id="A0A4S2BCX7"/>
<reference evidence="1 2" key="1">
    <citation type="submission" date="2019-04" db="EMBL/GenBank/DDBJ databases">
        <title>Microbes associate with the intestines of laboratory mice.</title>
        <authorList>
            <person name="Navarre W."/>
            <person name="Wong E."/>
            <person name="Huang K."/>
            <person name="Tropini C."/>
            <person name="Ng K."/>
            <person name="Yu B."/>
        </authorList>
    </citation>
    <scope>NUCLEOTIDE SEQUENCE [LARGE SCALE GENOMIC DNA]</scope>
    <source>
        <strain evidence="1 2">NM61_E11</strain>
    </source>
</reference>
<dbReference type="GO" id="GO:0000287">
    <property type="term" value="F:magnesium ion binding"/>
    <property type="evidence" value="ECO:0007669"/>
    <property type="project" value="TreeGrafter"/>
</dbReference>
<dbReference type="NCBIfam" id="TIGR01484">
    <property type="entry name" value="HAD-SF-IIB"/>
    <property type="match status" value="1"/>
</dbReference>
<dbReference type="RefSeq" id="WP_004040089.1">
    <property type="nucleotide sequence ID" value="NZ_AQFR02000003.1"/>
</dbReference>
<dbReference type="InterPro" id="IPR023214">
    <property type="entry name" value="HAD_sf"/>
</dbReference>
<comment type="caution">
    <text evidence="1">The sequence shown here is derived from an EMBL/GenBank/DDBJ whole genome shotgun (WGS) entry which is preliminary data.</text>
</comment>
<evidence type="ECO:0000313" key="2">
    <source>
        <dbReference type="Proteomes" id="UP000309117"/>
    </source>
</evidence>
<dbReference type="Proteomes" id="UP000309117">
    <property type="component" value="Unassembled WGS sequence"/>
</dbReference>
<dbReference type="EMBL" id="SRYV01000015">
    <property type="protein sequence ID" value="TGY12318.1"/>
    <property type="molecule type" value="Genomic_DNA"/>
</dbReference>
<sequence length="272" mass="30309">MTKKLIALDTDGTLLDPNDKILESSKKVIKKALDHGIKVVLCSGRPIDGLKDYLAELGITGSAQYVITLNGAIIRNTDDDIISENLVPNSFYRRMTAFGMANKIPFNIVDADSRIITADHNVDPLIYIQAFENNAPLYIRNPDQLPEDNIRIAKGCFVGKPELLDQWEKQIRKEFGKELYVVRADPNFLELLNSEVNKGYALKQLCQRLNIMPENVIAIGDEKNDIPMFDFAGTAICMKNGNPEAKEAADYVTAANNDDGIAKALKKFVFND</sequence>
<dbReference type="Gene3D" id="3.30.1240.10">
    <property type="match status" value="1"/>
</dbReference>
<evidence type="ECO:0000313" key="1">
    <source>
        <dbReference type="EMBL" id="TGY12318.1"/>
    </source>
</evidence>
<dbReference type="SUPFAM" id="SSF56784">
    <property type="entry name" value="HAD-like"/>
    <property type="match status" value="1"/>
</dbReference>
<dbReference type="GO" id="GO:0005829">
    <property type="term" value="C:cytosol"/>
    <property type="evidence" value="ECO:0007669"/>
    <property type="project" value="TreeGrafter"/>
</dbReference>
<keyword evidence="1" id="KW-0378">Hydrolase</keyword>
<dbReference type="CDD" id="cd07516">
    <property type="entry name" value="HAD_Pase"/>
    <property type="match status" value="1"/>
</dbReference>
<dbReference type="Gene3D" id="3.40.50.1000">
    <property type="entry name" value="HAD superfamily/HAD-like"/>
    <property type="match status" value="1"/>
</dbReference>
<name>A0A4S2BCX7_9LACO</name>
<dbReference type="InterPro" id="IPR036412">
    <property type="entry name" value="HAD-like_sf"/>
</dbReference>
<dbReference type="GO" id="GO:0016791">
    <property type="term" value="F:phosphatase activity"/>
    <property type="evidence" value="ECO:0007669"/>
    <property type="project" value="TreeGrafter"/>
</dbReference>
<dbReference type="NCBIfam" id="TIGR00099">
    <property type="entry name" value="Cof-subfamily"/>
    <property type="match status" value="1"/>
</dbReference>
<proteinExistence type="predicted"/>